<sequence>MAFFTLYNRHRQLLSLLPRSNLCKSLHPDFRGNRCLSTRTEPNPSEFSGRNAYELLGILSNSEKRAHYDRYLLSQRTLVQRHSRQGSIMYKYESPRAAIKEMEVVEWLRWYRYAINDILSEKRVVVGSGYFDVLERDFYSAIHASYYGPEIESLDLLPNCFEAEERSAYDTPEVLHFVSGRDLFGMVCISDKVPQLSHTYSEKLSLASGGSGFCKSTESGKSQVKPGLADHKICQMHTKSFDDHISDAYKDLELHVSGRVVAMATRVPPQSNSNGIQNEDSQDRIHVYLNSHEYAYAGQGVGRDSSVGVADGSKIQLGSIAGLGTSTEEGSCFVYNDSGLKTHVIMKHRTLLVKHMHWYQMGDEASVCECRCSRARLPPSKCEASWCFVLACVVGMALGTKTGHLHGTSALMVSDGSLVWDVRPSLPKVVFYRFWLFEPRCGMHDIGGWYVETFGRDKKGWTIPSQRYWDGFDTNEHFEKRLHPAIYLLTLGYRTLDMEEAKRRKQTIKDIVEGQMSGVLRRWKKLI</sequence>
<keyword evidence="2" id="KW-1185">Reference proteome</keyword>
<gene>
    <name evidence="1" type="ORF">RJ639_034947</name>
</gene>
<dbReference type="AlphaFoldDB" id="A0AA88WU92"/>
<reference evidence="1" key="1">
    <citation type="submission" date="2022-12" db="EMBL/GenBank/DDBJ databases">
        <title>Draft genome assemblies for two species of Escallonia (Escalloniales).</title>
        <authorList>
            <person name="Chanderbali A."/>
            <person name="Dervinis C."/>
            <person name="Anghel I."/>
            <person name="Soltis D."/>
            <person name="Soltis P."/>
            <person name="Zapata F."/>
        </authorList>
    </citation>
    <scope>NUCLEOTIDE SEQUENCE</scope>
    <source>
        <strain evidence="1">UCBG64.0493</strain>
        <tissue evidence="1">Leaf</tissue>
    </source>
</reference>
<dbReference type="PANTHER" id="PTHR45286:SF1">
    <property type="entry name" value="CHAPERONE DNAJ-DOMAIN SUPERFAMILY PROTEIN"/>
    <property type="match status" value="1"/>
</dbReference>
<comment type="caution">
    <text evidence="1">The sequence shown here is derived from an EMBL/GenBank/DDBJ whole genome shotgun (WGS) entry which is preliminary data.</text>
</comment>
<dbReference type="PANTHER" id="PTHR45286">
    <property type="entry name" value="CHAPERONE DNAJ-DOMAIN SUPERFAMILY PROTEIN"/>
    <property type="match status" value="1"/>
</dbReference>
<dbReference type="EMBL" id="JAVXUP010000251">
    <property type="protein sequence ID" value="KAK3032899.1"/>
    <property type="molecule type" value="Genomic_DNA"/>
</dbReference>
<proteinExistence type="predicted"/>
<dbReference type="Proteomes" id="UP001188597">
    <property type="component" value="Unassembled WGS sequence"/>
</dbReference>
<accession>A0AA88WU92</accession>
<evidence type="ECO:0000313" key="2">
    <source>
        <dbReference type="Proteomes" id="UP001188597"/>
    </source>
</evidence>
<name>A0AA88WU92_9ASTE</name>
<protein>
    <submittedName>
        <fullName evidence="1">Uncharacterized protein</fullName>
    </submittedName>
</protein>
<organism evidence="1 2">
    <name type="scientific">Escallonia herrerae</name>
    <dbReference type="NCBI Taxonomy" id="1293975"/>
    <lineage>
        <taxon>Eukaryota</taxon>
        <taxon>Viridiplantae</taxon>
        <taxon>Streptophyta</taxon>
        <taxon>Embryophyta</taxon>
        <taxon>Tracheophyta</taxon>
        <taxon>Spermatophyta</taxon>
        <taxon>Magnoliopsida</taxon>
        <taxon>eudicotyledons</taxon>
        <taxon>Gunneridae</taxon>
        <taxon>Pentapetalae</taxon>
        <taxon>asterids</taxon>
        <taxon>campanulids</taxon>
        <taxon>Escalloniales</taxon>
        <taxon>Escalloniaceae</taxon>
        <taxon>Escallonia</taxon>
    </lineage>
</organism>
<evidence type="ECO:0000313" key="1">
    <source>
        <dbReference type="EMBL" id="KAK3032899.1"/>
    </source>
</evidence>